<feature type="compositionally biased region" description="Basic and acidic residues" evidence="3">
    <location>
        <begin position="102"/>
        <end position="112"/>
    </location>
</feature>
<name>A0A915ECH0_9BILA</name>
<sequence>MIPYANPQTAAQTSFNKALSRSRVCVEQTFGQFKKRFSINSTGYRLNLENVPNCIVACAVLHNIAKTMNLPDIEDEENNNGNEGDENQAFDESMIPINSANERQKQDAGRNKRIEITTNRFGC</sequence>
<keyword evidence="2" id="KW-0479">Metal-binding</keyword>
<evidence type="ECO:0000256" key="1">
    <source>
        <dbReference type="ARBA" id="ARBA00001968"/>
    </source>
</evidence>
<organism evidence="5 6">
    <name type="scientific">Ditylenchus dipsaci</name>
    <dbReference type="NCBI Taxonomy" id="166011"/>
    <lineage>
        <taxon>Eukaryota</taxon>
        <taxon>Metazoa</taxon>
        <taxon>Ecdysozoa</taxon>
        <taxon>Nematoda</taxon>
        <taxon>Chromadorea</taxon>
        <taxon>Rhabditida</taxon>
        <taxon>Tylenchina</taxon>
        <taxon>Tylenchomorpha</taxon>
        <taxon>Sphaerularioidea</taxon>
        <taxon>Anguinidae</taxon>
        <taxon>Anguininae</taxon>
        <taxon>Ditylenchus</taxon>
    </lineage>
</organism>
<evidence type="ECO:0000313" key="5">
    <source>
        <dbReference type="Proteomes" id="UP000887574"/>
    </source>
</evidence>
<dbReference type="InterPro" id="IPR027806">
    <property type="entry name" value="HARBI1_dom"/>
</dbReference>
<feature type="compositionally biased region" description="Acidic residues" evidence="3">
    <location>
        <begin position="72"/>
        <end position="89"/>
    </location>
</feature>
<dbReference type="AlphaFoldDB" id="A0A915ECH0"/>
<feature type="region of interest" description="Disordered" evidence="3">
    <location>
        <begin position="69"/>
        <end position="112"/>
    </location>
</feature>
<keyword evidence="5" id="KW-1185">Reference proteome</keyword>
<comment type="cofactor">
    <cofactor evidence="1">
        <name>a divalent metal cation</name>
        <dbReference type="ChEBI" id="CHEBI:60240"/>
    </cofactor>
</comment>
<evidence type="ECO:0000256" key="2">
    <source>
        <dbReference type="ARBA" id="ARBA00022723"/>
    </source>
</evidence>
<proteinExistence type="predicted"/>
<accession>A0A915ECH0</accession>
<reference evidence="6" key="1">
    <citation type="submission" date="2022-11" db="UniProtKB">
        <authorList>
            <consortium name="WormBaseParasite"/>
        </authorList>
    </citation>
    <scope>IDENTIFICATION</scope>
</reference>
<dbReference type="WBParaSite" id="jg44">
    <property type="protein sequence ID" value="jg44"/>
    <property type="gene ID" value="jg44"/>
</dbReference>
<dbReference type="Proteomes" id="UP000887574">
    <property type="component" value="Unplaced"/>
</dbReference>
<dbReference type="Pfam" id="PF13359">
    <property type="entry name" value="DDE_Tnp_4"/>
    <property type="match status" value="1"/>
</dbReference>
<feature type="domain" description="DDE Tnp4" evidence="4">
    <location>
        <begin position="6"/>
        <end position="63"/>
    </location>
</feature>
<evidence type="ECO:0000256" key="3">
    <source>
        <dbReference type="SAM" id="MobiDB-lite"/>
    </source>
</evidence>
<evidence type="ECO:0000313" key="6">
    <source>
        <dbReference type="WBParaSite" id="jg44"/>
    </source>
</evidence>
<dbReference type="GO" id="GO:0046872">
    <property type="term" value="F:metal ion binding"/>
    <property type="evidence" value="ECO:0007669"/>
    <property type="project" value="UniProtKB-KW"/>
</dbReference>
<evidence type="ECO:0000259" key="4">
    <source>
        <dbReference type="Pfam" id="PF13359"/>
    </source>
</evidence>
<protein>
    <submittedName>
        <fullName evidence="6">DDE Tnp4 domain-containing protein</fullName>
    </submittedName>
</protein>